<feature type="transmembrane region" description="Helical" evidence="1">
    <location>
        <begin position="156"/>
        <end position="177"/>
    </location>
</feature>
<feature type="transmembrane region" description="Helical" evidence="1">
    <location>
        <begin position="49"/>
        <end position="68"/>
    </location>
</feature>
<feature type="transmembrane region" description="Helical" evidence="1">
    <location>
        <begin position="189"/>
        <end position="207"/>
    </location>
</feature>
<gene>
    <name evidence="2" type="ORF">CLV40_11599</name>
</gene>
<feature type="transmembrane region" description="Helical" evidence="1">
    <location>
        <begin position="75"/>
        <end position="94"/>
    </location>
</feature>
<protein>
    <recommendedName>
        <fullName evidence="4">Intracellular septation protein A</fullName>
    </recommendedName>
</protein>
<feature type="transmembrane region" description="Helical" evidence="1">
    <location>
        <begin position="21"/>
        <end position="43"/>
    </location>
</feature>
<dbReference type="AlphaFoldDB" id="A0A2S6GJ44"/>
<evidence type="ECO:0000313" key="2">
    <source>
        <dbReference type="EMBL" id="PPK65252.1"/>
    </source>
</evidence>
<comment type="caution">
    <text evidence="2">The sequence shown here is derived from an EMBL/GenBank/DDBJ whole genome shotgun (WGS) entry which is preliminary data.</text>
</comment>
<sequence>MSISDNGELRHSVETRPATGRAMLPLLLIDVVLPAGVYLALHLLGVSDLIAIAAAGSTSLLRVLFTAIHTKRLDGLAAFILLLFAAAVIAALLVGDPRVAIAKDSAFTAAFAVGCYCSLLFGRPVAYHLARRFLGKPSLWDAAWRRNPVLRRKARTMTAVCATLFLVDAIARIPVVYSMGLSTSEAEVASRFIALGLAVALAVVGRTQGRGLRKEIRPLEGP</sequence>
<keyword evidence="3" id="KW-1185">Reference proteome</keyword>
<dbReference type="EMBL" id="PTIX01000015">
    <property type="protein sequence ID" value="PPK65252.1"/>
    <property type="molecule type" value="Genomic_DNA"/>
</dbReference>
<proteinExistence type="predicted"/>
<dbReference type="NCBIfam" id="NF041646">
    <property type="entry name" value="VC0807_fam"/>
    <property type="match status" value="1"/>
</dbReference>
<feature type="transmembrane region" description="Helical" evidence="1">
    <location>
        <begin position="106"/>
        <end position="126"/>
    </location>
</feature>
<keyword evidence="1" id="KW-0812">Transmembrane</keyword>
<name>A0A2S6GJ44_9PSEU</name>
<accession>A0A2S6GJ44</accession>
<evidence type="ECO:0008006" key="4">
    <source>
        <dbReference type="Google" id="ProtNLM"/>
    </source>
</evidence>
<dbReference type="Proteomes" id="UP000239203">
    <property type="component" value="Unassembled WGS sequence"/>
</dbReference>
<evidence type="ECO:0000256" key="1">
    <source>
        <dbReference type="SAM" id="Phobius"/>
    </source>
</evidence>
<reference evidence="2 3" key="1">
    <citation type="submission" date="2018-02" db="EMBL/GenBank/DDBJ databases">
        <title>Genomic Encyclopedia of Archaeal and Bacterial Type Strains, Phase II (KMG-II): from individual species to whole genera.</title>
        <authorList>
            <person name="Goeker M."/>
        </authorList>
    </citation>
    <scope>NUCLEOTIDE SEQUENCE [LARGE SCALE GENOMIC DNA]</scope>
    <source>
        <strain evidence="2 3">YU 961-1</strain>
    </source>
</reference>
<keyword evidence="1" id="KW-0472">Membrane</keyword>
<organism evidence="2 3">
    <name type="scientific">Actinokineospora auranticolor</name>
    <dbReference type="NCBI Taxonomy" id="155976"/>
    <lineage>
        <taxon>Bacteria</taxon>
        <taxon>Bacillati</taxon>
        <taxon>Actinomycetota</taxon>
        <taxon>Actinomycetes</taxon>
        <taxon>Pseudonocardiales</taxon>
        <taxon>Pseudonocardiaceae</taxon>
        <taxon>Actinokineospora</taxon>
    </lineage>
</organism>
<evidence type="ECO:0000313" key="3">
    <source>
        <dbReference type="Proteomes" id="UP000239203"/>
    </source>
</evidence>
<keyword evidence="1" id="KW-1133">Transmembrane helix</keyword>